<dbReference type="AlphaFoldDB" id="A0A132BY82"/>
<dbReference type="NCBIfam" id="TIGR04355">
    <property type="entry name" value="HprK_rel_B"/>
    <property type="match status" value="1"/>
</dbReference>
<evidence type="ECO:0000313" key="2">
    <source>
        <dbReference type="Proteomes" id="UP000068382"/>
    </source>
</evidence>
<dbReference type="Gene3D" id="3.40.50.300">
    <property type="entry name" value="P-loop containing nucleotide triphosphate hydrolases"/>
    <property type="match status" value="1"/>
</dbReference>
<proteinExistence type="predicted"/>
<dbReference type="InterPro" id="IPR027417">
    <property type="entry name" value="P-loop_NTPase"/>
</dbReference>
<name>A0A132BY82_9RHOB</name>
<protein>
    <recommendedName>
        <fullName evidence="3">HprK-related kinase B</fullName>
    </recommendedName>
</protein>
<keyword evidence="2" id="KW-1185">Reference proteome</keyword>
<organism evidence="1 2">
    <name type="scientific">Tritonibacter horizontis</name>
    <dbReference type="NCBI Taxonomy" id="1768241"/>
    <lineage>
        <taxon>Bacteria</taxon>
        <taxon>Pseudomonadati</taxon>
        <taxon>Pseudomonadota</taxon>
        <taxon>Alphaproteobacteria</taxon>
        <taxon>Rhodobacterales</taxon>
        <taxon>Paracoccaceae</taxon>
        <taxon>Tritonibacter</taxon>
    </lineage>
</organism>
<evidence type="ECO:0000313" key="1">
    <source>
        <dbReference type="EMBL" id="KUP93353.1"/>
    </source>
</evidence>
<dbReference type="Proteomes" id="UP000068382">
    <property type="component" value="Unassembled WGS sequence"/>
</dbReference>
<dbReference type="PATRIC" id="fig|1768241.3.peg.1941"/>
<dbReference type="RefSeq" id="WP_068242318.1">
    <property type="nucleotide sequence ID" value="NZ_LPUY01000054.1"/>
</dbReference>
<sequence>MTLTHVAQLRGRLDLTRAEAAEPLDLRVGEVTLRIYCESGELEDELADYFRAARGAISQPDITIFVVEGQSLDPAPDWQAWAREPGKSGRKDAIHDLVDGRLVHKVRTGVTFVQSPDLMVAFGPVTANPNQVVNFVNTQVLSLCLRNGWDICHAAAVTDGTRSLAVAGLSGGGKSTSILRMMDLEGTAFVTNDRLLCRATESGAEGLGIPKHPRINPGTILGNARMAGLLSETRRAELMAMPADELWDLEEKYDLIIPQIYGPNRIRYAAPLTDFWVLNWSRGADRVTMIQDVDLASRPDLLGAIMKSPGPFFQRSDGQFQQDDAQPDPEGYLRALRHVRVQEVTGRVDFDALAHLGRDLFDG</sequence>
<reference evidence="1 2" key="1">
    <citation type="submission" date="2015-12" db="EMBL/GenBank/DDBJ databases">
        <title>Genome sequence of the marine Rhodobacteraceae strain O3.65, Candidatus Tritonibacter horizontis.</title>
        <authorList>
            <person name="Poehlein A."/>
            <person name="Giebel H.A."/>
            <person name="Voget S."/>
            <person name="Brinkhoff T."/>
        </authorList>
    </citation>
    <scope>NUCLEOTIDE SEQUENCE [LARGE SCALE GENOMIC DNA]</scope>
    <source>
        <strain evidence="1 2">O3.65</strain>
    </source>
</reference>
<dbReference type="InterPro" id="IPR027597">
    <property type="entry name" value="HprK-rel_B"/>
</dbReference>
<gene>
    <name evidence="1" type="ORF">TRIHO_18500</name>
</gene>
<comment type="caution">
    <text evidence="1">The sequence shown here is derived from an EMBL/GenBank/DDBJ whole genome shotgun (WGS) entry which is preliminary data.</text>
</comment>
<dbReference type="EMBL" id="LPUY01000054">
    <property type="protein sequence ID" value="KUP93353.1"/>
    <property type="molecule type" value="Genomic_DNA"/>
</dbReference>
<dbReference type="SUPFAM" id="SSF53795">
    <property type="entry name" value="PEP carboxykinase-like"/>
    <property type="match status" value="1"/>
</dbReference>
<evidence type="ECO:0008006" key="3">
    <source>
        <dbReference type="Google" id="ProtNLM"/>
    </source>
</evidence>
<accession>A0A132BY82</accession>
<dbReference type="OrthoDB" id="5443147at2"/>